<proteinExistence type="predicted"/>
<reference evidence="1" key="1">
    <citation type="submission" date="2009-07" db="EMBL/GenBank/DDBJ databases">
        <authorList>
            <consortium name="US DOE Joint Genome Institute (JGI-PGF)"/>
            <person name="Lucas S."/>
            <person name="Copeland A."/>
            <person name="Lapidus A."/>
            <person name="Glavina del Rio T."/>
            <person name="Tice H."/>
            <person name="Bruce D."/>
            <person name="Goodwin L."/>
            <person name="Pitluck S."/>
            <person name="Larimer F."/>
            <person name="Land M.L."/>
            <person name="Mouttaki H."/>
            <person name="He Z."/>
            <person name="Zhou J."/>
            <person name="Hemme C.L."/>
        </authorList>
    </citation>
    <scope>NUCLEOTIDE SEQUENCE</scope>
    <source>
        <strain evidence="1">DSM 2782</strain>
    </source>
</reference>
<accession>F1T8U6</accession>
<sequence>MKKVLEPMKAFYGMKDMLGIEDPYGDCMSMSDLATLNYFGLCGLEIIYNFYFVYNFADDDRNLFGCPVFCIDTLLFDKRENILKGLGIDIIEKQPKMDLLVESIRESIMNNRPIFLFVDLFYQKGRFFYYNNRHAPHACLVYGFDDENQVVYTIDDYNGYKTYIVSYDMIVQYCKGIFEYCNFRKDSLYFREYCFEGTNLKFDEEYNSKVLRKFFKNSLSKAEERYKSLNLIKVLSEDLESFINVSSFEAILSSVIYKRGSECFMIKNLYQYDTFDKNIQSEIDSKLNTILQNWTLIRNTVCHYNLNKKNMDKKCNKIKQILDTIYEDETTYSDLLYSQFRQFIG</sequence>
<evidence type="ECO:0008006" key="3">
    <source>
        <dbReference type="Google" id="ProtNLM"/>
    </source>
</evidence>
<reference evidence="1" key="2">
    <citation type="submission" date="2011-01" db="EMBL/GenBank/DDBJ databases">
        <title>The Non-contiguous Finished genome of Clostridium papyrosolvens.</title>
        <authorList>
            <person name="Lucas S."/>
            <person name="Copeland A."/>
            <person name="Lapidus A."/>
            <person name="Cheng J.-F."/>
            <person name="Goodwin L."/>
            <person name="Pitluck S."/>
            <person name="Misra M."/>
            <person name="Chertkov O."/>
            <person name="Detter J.C."/>
            <person name="Han C."/>
            <person name="Tapia R."/>
            <person name="Land M."/>
            <person name="Hauser L."/>
            <person name="Kyrpides N."/>
            <person name="Ivanova N."/>
            <person name="Pagani I."/>
            <person name="Mouttaki H."/>
            <person name="He Z."/>
            <person name="Zhou J."/>
            <person name="Hemme C.L."/>
            <person name="Woyke T."/>
        </authorList>
    </citation>
    <scope>NUCLEOTIDE SEQUENCE [LARGE SCALE GENOMIC DNA]</scope>
    <source>
        <strain evidence="1">DSM 2782</strain>
    </source>
</reference>
<protein>
    <recommendedName>
        <fullName evidence="3">Butirosin biosynthesis protein H N-terminal domain-containing protein</fullName>
    </recommendedName>
</protein>
<organism evidence="1 2">
    <name type="scientific">Ruminiclostridium papyrosolvens DSM 2782</name>
    <dbReference type="NCBI Taxonomy" id="588581"/>
    <lineage>
        <taxon>Bacteria</taxon>
        <taxon>Bacillati</taxon>
        <taxon>Bacillota</taxon>
        <taxon>Clostridia</taxon>
        <taxon>Eubacteriales</taxon>
        <taxon>Oscillospiraceae</taxon>
        <taxon>Ruminiclostridium</taxon>
    </lineage>
</organism>
<keyword evidence="2" id="KW-1185">Reference proteome</keyword>
<dbReference type="EMBL" id="ACXX02000002">
    <property type="protein sequence ID" value="EGD48928.1"/>
    <property type="molecule type" value="Genomic_DNA"/>
</dbReference>
<gene>
    <name evidence="1" type="ORF">Cpap_3355</name>
</gene>
<name>F1T8U6_9FIRM</name>
<dbReference type="STRING" id="588581.Cpap_3355"/>
<dbReference type="Proteomes" id="UP000003860">
    <property type="component" value="Unassembled WGS sequence"/>
</dbReference>
<dbReference type="OrthoDB" id="1737811at2"/>
<evidence type="ECO:0000313" key="1">
    <source>
        <dbReference type="EMBL" id="EGD48928.1"/>
    </source>
</evidence>
<dbReference type="AlphaFoldDB" id="F1T8U6"/>
<evidence type="ECO:0000313" key="2">
    <source>
        <dbReference type="Proteomes" id="UP000003860"/>
    </source>
</evidence>
<comment type="caution">
    <text evidence="1">The sequence shown here is derived from an EMBL/GenBank/DDBJ whole genome shotgun (WGS) entry which is preliminary data.</text>
</comment>
<dbReference type="SUPFAM" id="SSF54001">
    <property type="entry name" value="Cysteine proteinases"/>
    <property type="match status" value="1"/>
</dbReference>
<dbReference type="RefSeq" id="WP_004616975.1">
    <property type="nucleotide sequence ID" value="NZ_ACXX02000002.1"/>
</dbReference>
<dbReference type="InterPro" id="IPR038765">
    <property type="entry name" value="Papain-like_cys_pep_sf"/>
</dbReference>